<gene>
    <name evidence="3" type="ORF">DC077_05575</name>
    <name evidence="4" type="ORF">DC078_08735</name>
</gene>
<feature type="domain" description="Phage head morphogenesis" evidence="1">
    <location>
        <begin position="58"/>
        <end position="184"/>
    </location>
</feature>
<evidence type="ECO:0000313" key="3">
    <source>
        <dbReference type="EMBL" id="PWD86210.1"/>
    </source>
</evidence>
<dbReference type="Pfam" id="PF04233">
    <property type="entry name" value="Phage_Mu_F"/>
    <property type="match status" value="1"/>
</dbReference>
<reference evidence="3" key="1">
    <citation type="journal article" date="2018" name="Genome Announc.">
        <title>Ignatzschineria cameli sp. nov., isolated from necrotic foot tissue of dromedaries (Camelus dromedarius) and associated maggots (Wohlfahrtia species) in Dubai.</title>
        <authorList>
            <person name="Tsang C.C."/>
            <person name="Tang J.Y."/>
            <person name="Fong J.Y."/>
            <person name="Kinne J."/>
            <person name="Lee H.H."/>
            <person name="Joseph M."/>
            <person name="Jose S."/>
            <person name="Schuster R.K."/>
            <person name="Tang Y."/>
            <person name="Sivakumar S."/>
            <person name="Chen J.H."/>
            <person name="Teng J.L."/>
            <person name="Lau S.K."/>
            <person name="Wernery U."/>
            <person name="Woo P.C."/>
        </authorList>
    </citation>
    <scope>NUCLEOTIDE SEQUENCE</scope>
    <source>
        <strain evidence="3">UAE-HKU57</strain>
        <strain evidence="4">UAE-HKU58</strain>
    </source>
</reference>
<dbReference type="InterPro" id="IPR006528">
    <property type="entry name" value="Phage_head_morphogenesis_dom"/>
</dbReference>
<sequence length="415" mass="48301">MSKRINLGFALNLPNKRAIDYFTRKKVLPSDEMVALGESMHAKAFTLKNINNINLLQDFKDSLDEAIKSGKGFNAWRDDILNQTKKRGWINDGDVVNPDTGEILAPHRIGTIFNTNMNSAYQTARYQRQLDNAMAMPYWEYVSVNDDKTRASHAALNGVIKRYDDPFWQTFYPPIDYRCRCTVIARSEYYAQKRGIETNSAEVHEDKEGRQYFDRAGTKVYPGKDFGYNVHRHGYRPNLDQYDPKIANQFAVQEMSGPEFKMQYERLQGEYIAERKRLGLSDSEKIDRKSLNEFRNSRRYQLNFTAGVINHEVGFDSKTVWLSDDTLLKQFDSRLKDDLFDIATYAKLPSLINKPDYILEDGDLKRVFVKQDGERWLRAVVKITAIKELYLDSVYLVRDKNFQKELKKAVVIKKP</sequence>
<dbReference type="Proteomes" id="UP000245059">
    <property type="component" value="Unassembled WGS sequence"/>
</dbReference>
<dbReference type="AlphaFoldDB" id="A0A2U2AQP0"/>
<reference evidence="5 6" key="2">
    <citation type="submission" date="2018-05" db="EMBL/GenBank/DDBJ databases">
        <title>Ignatzschineria dubaiensis sp. nov., isolated from necrotic foot tissues of dromedaries (Camelus dromedarius) and associated maggots in Dubai, United Arab Emirates.</title>
        <authorList>
            <person name="Tsang C.C."/>
            <person name="Tang J.Y.M."/>
            <person name="Fong J.Y.H."/>
            <person name="Kinne J."/>
            <person name="Lee H.H."/>
            <person name="Joseph M."/>
            <person name="Jose S."/>
            <person name="Schuster R.K."/>
            <person name="Tang Y."/>
            <person name="Sivakumar S."/>
            <person name="Chen J.H.K."/>
            <person name="Teng J.L.L."/>
            <person name="Lau S.K.P."/>
            <person name="Wernery U."/>
            <person name="Woo P.C.Y."/>
        </authorList>
    </citation>
    <scope>NUCLEOTIDE SEQUENCE [LARGE SCALE GENOMIC DNA]</scope>
    <source>
        <strain evidence="5">UAE-HKU57</strain>
        <strain evidence="6">UAE-HKU58</strain>
    </source>
</reference>
<dbReference type="NCBIfam" id="TIGR01641">
    <property type="entry name" value="phageSPP1_gp7"/>
    <property type="match status" value="1"/>
</dbReference>
<evidence type="ECO:0000313" key="6">
    <source>
        <dbReference type="Proteomes" id="UP000245217"/>
    </source>
</evidence>
<evidence type="ECO:0008006" key="7">
    <source>
        <dbReference type="Google" id="ProtNLM"/>
    </source>
</evidence>
<accession>A0A2U2AQP0</accession>
<dbReference type="Proteomes" id="UP000245217">
    <property type="component" value="Unassembled WGS sequence"/>
</dbReference>
<evidence type="ECO:0000259" key="2">
    <source>
        <dbReference type="Pfam" id="PF18812"/>
    </source>
</evidence>
<dbReference type="OrthoDB" id="9813502at2"/>
<evidence type="ECO:0000313" key="5">
    <source>
        <dbReference type="Proteomes" id="UP000245059"/>
    </source>
</evidence>
<dbReference type="EMBL" id="QEWW01000003">
    <property type="protein sequence ID" value="PWD86210.1"/>
    <property type="molecule type" value="Genomic_DNA"/>
</dbReference>
<name>A0A2U2AQP0_9GAMM</name>
<evidence type="ECO:0000313" key="4">
    <source>
        <dbReference type="EMBL" id="PWD90164.1"/>
    </source>
</evidence>
<keyword evidence="6" id="KW-1185">Reference proteome</keyword>
<comment type="caution">
    <text evidence="3">The sequence shown here is derived from an EMBL/GenBank/DDBJ whole genome shotgun (WGS) entry which is preliminary data.</text>
</comment>
<dbReference type="Pfam" id="PF18812">
    <property type="entry name" value="PBECR3"/>
    <property type="match status" value="1"/>
</dbReference>
<dbReference type="InterPro" id="IPR041301">
    <property type="entry name" value="PBECR3"/>
</dbReference>
<evidence type="ECO:0000259" key="1">
    <source>
        <dbReference type="Pfam" id="PF04233"/>
    </source>
</evidence>
<organism evidence="3 5">
    <name type="scientific">Ignatzschineria cameli</name>
    <dbReference type="NCBI Taxonomy" id="2182793"/>
    <lineage>
        <taxon>Bacteria</taxon>
        <taxon>Pseudomonadati</taxon>
        <taxon>Pseudomonadota</taxon>
        <taxon>Gammaproteobacteria</taxon>
        <taxon>Cardiobacteriales</taxon>
        <taxon>Ignatzschineriaceae</taxon>
        <taxon>Ignatzschineria</taxon>
    </lineage>
</organism>
<feature type="domain" description="Phage-Barnase-EndoU-ColicinE5/D-RelE like nuclease 3" evidence="2">
    <location>
        <begin position="308"/>
        <end position="401"/>
    </location>
</feature>
<dbReference type="RefSeq" id="WP_109202160.1">
    <property type="nucleotide sequence ID" value="NZ_QEWS01000011.1"/>
</dbReference>
<dbReference type="EMBL" id="QEWV01000010">
    <property type="protein sequence ID" value="PWD90164.1"/>
    <property type="molecule type" value="Genomic_DNA"/>
</dbReference>
<protein>
    <recommendedName>
        <fullName evidence="7">Phage head morphogenesis protein</fullName>
    </recommendedName>
</protein>
<proteinExistence type="predicted"/>